<keyword evidence="6 7" id="KW-0472">Membrane</keyword>
<keyword evidence="2" id="KW-0813">Transport</keyword>
<evidence type="ECO:0000256" key="7">
    <source>
        <dbReference type="SAM" id="Phobius"/>
    </source>
</evidence>
<feature type="transmembrane region" description="Helical" evidence="7">
    <location>
        <begin position="456"/>
        <end position="474"/>
    </location>
</feature>
<evidence type="ECO:0000313" key="9">
    <source>
        <dbReference type="Proteomes" id="UP000468531"/>
    </source>
</evidence>
<comment type="subcellular location">
    <subcellularLocation>
        <location evidence="1">Cell membrane</location>
        <topology evidence="1">Multi-pass membrane protein</topology>
    </subcellularLocation>
</comment>
<feature type="transmembrane region" description="Helical" evidence="7">
    <location>
        <begin position="47"/>
        <end position="67"/>
    </location>
</feature>
<dbReference type="GO" id="GO:0022857">
    <property type="term" value="F:transmembrane transporter activity"/>
    <property type="evidence" value="ECO:0007669"/>
    <property type="project" value="InterPro"/>
</dbReference>
<dbReference type="AlphaFoldDB" id="A0A6P1BAE0"/>
<evidence type="ECO:0000256" key="1">
    <source>
        <dbReference type="ARBA" id="ARBA00004651"/>
    </source>
</evidence>
<evidence type="ECO:0000256" key="3">
    <source>
        <dbReference type="ARBA" id="ARBA00022475"/>
    </source>
</evidence>
<keyword evidence="5 7" id="KW-1133">Transmembrane helix</keyword>
<dbReference type="GO" id="GO:0005886">
    <property type="term" value="C:plasma membrane"/>
    <property type="evidence" value="ECO:0007669"/>
    <property type="project" value="UniProtKB-SubCell"/>
</dbReference>
<evidence type="ECO:0000256" key="6">
    <source>
        <dbReference type="ARBA" id="ARBA00023136"/>
    </source>
</evidence>
<feature type="transmembrane region" description="Helical" evidence="7">
    <location>
        <begin position="426"/>
        <end position="444"/>
    </location>
</feature>
<protein>
    <submittedName>
        <fullName evidence="8">FUSC family protein</fullName>
    </submittedName>
</protein>
<sequence>MELLVKDSIRIFVADGEGTVTASISFPTSDAQGWQPLQRLLSSVPTLLFAIRVWAAACLALFVAFWLQVDNAYWAATTAVIVSQPSLGASLRKSWFRMGGTIIGAVAIVILTACFPQNRLGFLLGLALWAAACGFVAATLRNFAAYGAALAGFTAAIIASDELGATGGLGGHVLLLALTRVSEICIGIVCAAVVLATTDLGRTRGRLADLYAAISGAIARGLVCTLKGADGGTTRAERRDLVRQTIALDPVIDEVMGEEPDLRLNSQPLRAAVEGLFVSLAGWRLVANHLEHVTGDWRRLDADIILQRLPAALRSGTGETDAVDWVEEAVRLRRTCTAAVKALVKLPAHTSSLRMMADGAAQGMMGLARSLDGIAVLAGRDRGEGNRQAAQLPVPDYLPALVNASRIFLMIGAVELFWIVTEWSSGALAIVWSTIFVIVHSLPGTDQPYDSARSRLLGIVAAAICAAIIKFAVLPGCETFTGLAIVIGVVLVPVAALSTLHWQPELFGFLALALIPLLKPENPISYDTVQYYNDALAVIAGAGASTLAFRLLPPPSPAFRAARLLWLTLRDLRRLAKMEATGSRAAWESLAYARLSVFPEQAGSLQRARLLAAVSVGSEIIRVRRMARRLGVAAELDSAFAPLAWAQSALASRRLEYLAGRLPTTLTGARARTVLRMQGSICAISEGLRWHATYFDARTINELR</sequence>
<evidence type="ECO:0000256" key="5">
    <source>
        <dbReference type="ARBA" id="ARBA00022989"/>
    </source>
</evidence>
<reference evidence="8 9" key="1">
    <citation type="journal article" date="2020" name="Arch. Microbiol.">
        <title>Bradyrhizobium uaiense sp. nov., a new highly efficient cowpea symbiont.</title>
        <authorList>
            <person name="Cabral Michel D."/>
            <person name="Azarias Guimaraes A."/>
            <person name="Martins da Costa E."/>
            <person name="Soares de Carvalho T."/>
            <person name="Balsanelli E."/>
            <person name="Willems A."/>
            <person name="Maltempi de Souza E."/>
            <person name="de Souza Moreira F.M."/>
        </authorList>
    </citation>
    <scope>NUCLEOTIDE SEQUENCE [LARGE SCALE GENOMIC DNA]</scope>
    <source>
        <strain evidence="8 9">UFLA 03-164</strain>
    </source>
</reference>
<keyword evidence="9" id="KW-1185">Reference proteome</keyword>
<evidence type="ECO:0000256" key="2">
    <source>
        <dbReference type="ARBA" id="ARBA00022448"/>
    </source>
</evidence>
<proteinExistence type="predicted"/>
<dbReference type="Proteomes" id="UP000468531">
    <property type="component" value="Unassembled WGS sequence"/>
</dbReference>
<dbReference type="Pfam" id="PF04632">
    <property type="entry name" value="FUSC"/>
    <property type="match status" value="1"/>
</dbReference>
<organism evidence="8 9">
    <name type="scientific">Bradyrhizobium uaiense</name>
    <dbReference type="NCBI Taxonomy" id="2594946"/>
    <lineage>
        <taxon>Bacteria</taxon>
        <taxon>Pseudomonadati</taxon>
        <taxon>Pseudomonadota</taxon>
        <taxon>Alphaproteobacteria</taxon>
        <taxon>Hyphomicrobiales</taxon>
        <taxon>Nitrobacteraceae</taxon>
        <taxon>Bradyrhizobium</taxon>
    </lineage>
</organism>
<dbReference type="EMBL" id="VKHP01000011">
    <property type="protein sequence ID" value="NEU95253.1"/>
    <property type="molecule type" value="Genomic_DNA"/>
</dbReference>
<evidence type="ECO:0000313" key="8">
    <source>
        <dbReference type="EMBL" id="NEU95253.1"/>
    </source>
</evidence>
<feature type="transmembrane region" description="Helical" evidence="7">
    <location>
        <begin position="480"/>
        <end position="500"/>
    </location>
</feature>
<feature type="transmembrane region" description="Helical" evidence="7">
    <location>
        <begin position="173"/>
        <end position="198"/>
    </location>
</feature>
<gene>
    <name evidence="8" type="ORF">FNJ47_05255</name>
</gene>
<keyword evidence="3" id="KW-1003">Cell membrane</keyword>
<feature type="transmembrane region" description="Helical" evidence="7">
    <location>
        <begin position="120"/>
        <end position="137"/>
    </location>
</feature>
<dbReference type="InterPro" id="IPR006726">
    <property type="entry name" value="PHBA_efflux_AaeB/fusaric-R"/>
</dbReference>
<evidence type="ECO:0000256" key="4">
    <source>
        <dbReference type="ARBA" id="ARBA00022692"/>
    </source>
</evidence>
<accession>A0A6P1BAE0</accession>
<keyword evidence="4 7" id="KW-0812">Transmembrane</keyword>
<name>A0A6P1BAE0_9BRAD</name>
<comment type="caution">
    <text evidence="8">The sequence shown here is derived from an EMBL/GenBank/DDBJ whole genome shotgun (WGS) entry which is preliminary data.</text>
</comment>
<dbReference type="PANTHER" id="PTHR30509">
    <property type="entry name" value="P-HYDROXYBENZOIC ACID EFFLUX PUMP SUBUNIT-RELATED"/>
    <property type="match status" value="1"/>
</dbReference>
<dbReference type="PANTHER" id="PTHR30509:SF9">
    <property type="entry name" value="MULTIDRUG RESISTANCE PROTEIN MDTO"/>
    <property type="match status" value="1"/>
</dbReference>
<feature type="transmembrane region" description="Helical" evidence="7">
    <location>
        <begin position="95"/>
        <end position="113"/>
    </location>
</feature>